<organism evidence="3 4">
    <name type="scientific">Lasiodiplodia theobromae</name>
    <dbReference type="NCBI Taxonomy" id="45133"/>
    <lineage>
        <taxon>Eukaryota</taxon>
        <taxon>Fungi</taxon>
        <taxon>Dikarya</taxon>
        <taxon>Ascomycota</taxon>
        <taxon>Pezizomycotina</taxon>
        <taxon>Dothideomycetes</taxon>
        <taxon>Dothideomycetes incertae sedis</taxon>
        <taxon>Botryosphaeriales</taxon>
        <taxon>Botryosphaeriaceae</taxon>
        <taxon>Lasiodiplodia</taxon>
    </lineage>
</organism>
<dbReference type="EMBL" id="VCHE01000044">
    <property type="protein sequence ID" value="KAB2574424.1"/>
    <property type="molecule type" value="Genomic_DNA"/>
</dbReference>
<dbReference type="OrthoDB" id="5427204at2759"/>
<comment type="caution">
    <text evidence="3">The sequence shown here is derived from an EMBL/GenBank/DDBJ whole genome shotgun (WGS) entry which is preliminary data.</text>
</comment>
<feature type="coiled-coil region" evidence="1">
    <location>
        <begin position="484"/>
        <end position="535"/>
    </location>
</feature>
<sequence>MDSAAARWKRPWEEHSHPLPNHHSHHPREHCECTQHPPLPALPDEPERVQPWPSAGRHLYLAESLQSQADAAQNNKRRRLFSDQIPQPDPHLPRPPADSAGFHGSGEDYDAGRQQPPPASPGMSSFDARGFLPAVVSKDDGACCPSSCAGLACTRRRALISDIVAEVDTLNADIQRIILQGNSQPRSLSSGVANLGTDQVLVYALDLLRANVASLRDLTTPLSIPSGTGAEPQSAATAAATAEIRDVMKRRFDPIANQEVSHFLPRPTSGGDRTIPPPGPPEDVRRSFQGTLQTLRQEYDALLSKLDRQRTKCATLEKKFEVTDVEINGLTAEKEELEARVAALELQVEELREQRDDARRREVRTGEQYRSIVEMAGKLQGMAAEEKRAWAQEREGLLNALGWKGDEDGAGKEEERRLETGGVGGTFLQPTSSTAAITTNMPSVLDDPMRGGALFDAANPPLSRRDSEQHAPTPAAAAASSQVIAALRVEVAQLRSRTQTLETAIRSICDQGTRMEEASQTIAEAGRKMKEAAREAIGDR</sequence>
<protein>
    <submittedName>
        <fullName evidence="3">Uncharacterized protein</fullName>
    </submittedName>
</protein>
<reference evidence="3 4" key="1">
    <citation type="journal article" date="2019" name="Sci. Rep.">
        <title>A multi-omics analysis of the grapevine pathogen Lasiodiplodia theobromae reveals that temperature affects the expression of virulence- and pathogenicity-related genes.</title>
        <authorList>
            <person name="Felix C."/>
            <person name="Meneses R."/>
            <person name="Goncalves M.F.M."/>
            <person name="Tilleman L."/>
            <person name="Duarte A.S."/>
            <person name="Jorrin-Novo J.V."/>
            <person name="Van de Peer Y."/>
            <person name="Deforce D."/>
            <person name="Van Nieuwerburgh F."/>
            <person name="Esteves A.C."/>
            <person name="Alves A."/>
        </authorList>
    </citation>
    <scope>NUCLEOTIDE SEQUENCE [LARGE SCALE GENOMIC DNA]</scope>
    <source>
        <strain evidence="3 4">LA-SOL3</strain>
    </source>
</reference>
<dbReference type="AlphaFoldDB" id="A0A5N5DBA1"/>
<feature type="region of interest" description="Disordered" evidence="2">
    <location>
        <begin position="1"/>
        <end position="55"/>
    </location>
</feature>
<dbReference type="SUPFAM" id="SSF144284">
    <property type="entry name" value="Sec2 N-terminal region"/>
    <property type="match status" value="1"/>
</dbReference>
<gene>
    <name evidence="3" type="ORF">DBV05_g6968</name>
</gene>
<accession>A0A5N5DBA1</accession>
<name>A0A5N5DBA1_9PEZI</name>
<feature type="region of interest" description="Disordered" evidence="2">
    <location>
        <begin position="450"/>
        <end position="477"/>
    </location>
</feature>
<evidence type="ECO:0000256" key="1">
    <source>
        <dbReference type="SAM" id="Coils"/>
    </source>
</evidence>
<feature type="compositionally biased region" description="Basic and acidic residues" evidence="2">
    <location>
        <begin position="404"/>
        <end position="419"/>
    </location>
</feature>
<dbReference type="Proteomes" id="UP000325902">
    <property type="component" value="Unassembled WGS sequence"/>
</dbReference>
<evidence type="ECO:0000256" key="2">
    <source>
        <dbReference type="SAM" id="MobiDB-lite"/>
    </source>
</evidence>
<keyword evidence="1" id="KW-0175">Coiled coil</keyword>
<feature type="compositionally biased region" description="Pro residues" evidence="2">
    <location>
        <begin position="87"/>
        <end position="96"/>
    </location>
</feature>
<feature type="region of interest" description="Disordered" evidence="2">
    <location>
        <begin position="82"/>
        <end position="126"/>
    </location>
</feature>
<keyword evidence="4" id="KW-1185">Reference proteome</keyword>
<evidence type="ECO:0000313" key="4">
    <source>
        <dbReference type="Proteomes" id="UP000325902"/>
    </source>
</evidence>
<proteinExistence type="predicted"/>
<feature type="region of interest" description="Disordered" evidence="2">
    <location>
        <begin position="402"/>
        <end position="430"/>
    </location>
</feature>
<feature type="coiled-coil region" evidence="1">
    <location>
        <begin position="292"/>
        <end position="368"/>
    </location>
</feature>
<evidence type="ECO:0000313" key="3">
    <source>
        <dbReference type="EMBL" id="KAB2574424.1"/>
    </source>
</evidence>